<organism evidence="2 3">
    <name type="scientific">Metabacillus indicus</name>
    <name type="common">Bacillus indicus</name>
    <dbReference type="NCBI Taxonomy" id="246786"/>
    <lineage>
        <taxon>Bacteria</taxon>
        <taxon>Bacillati</taxon>
        <taxon>Bacillota</taxon>
        <taxon>Bacilli</taxon>
        <taxon>Bacillales</taxon>
        <taxon>Bacillaceae</taxon>
        <taxon>Metabacillus</taxon>
    </lineage>
</organism>
<evidence type="ECO:0000313" key="3">
    <source>
        <dbReference type="Proteomes" id="UP000028549"/>
    </source>
</evidence>
<dbReference type="InterPro" id="IPR012454">
    <property type="entry name" value="DUF1659"/>
</dbReference>
<comment type="caution">
    <text evidence="2">The sequence shown here is derived from an EMBL/GenBank/DDBJ whole genome shotgun (WGS) entry which is preliminary data.</text>
</comment>
<dbReference type="AlphaFoldDB" id="A0A084H2X8"/>
<dbReference type="EMBL" id="JNVC02000001">
    <property type="protein sequence ID" value="KEZ53940.1"/>
    <property type="molecule type" value="Genomic_DNA"/>
</dbReference>
<accession>A0A084H2X8</accession>
<evidence type="ECO:0000259" key="1">
    <source>
        <dbReference type="Pfam" id="PF07872"/>
    </source>
</evidence>
<proteinExistence type="predicted"/>
<evidence type="ECO:0000313" key="2">
    <source>
        <dbReference type="EMBL" id="KEZ53940.1"/>
    </source>
</evidence>
<feature type="domain" description="DUF1659" evidence="1">
    <location>
        <begin position="3"/>
        <end position="70"/>
    </location>
</feature>
<keyword evidence="3" id="KW-1185">Reference proteome</keyword>
<sequence length="72" mass="8027">MAETVILDSQLRLVFDMGLNEKGEPAVKYKNYNNIKTTATPEQLLQAAAAIAELQTETLLHVERNDSHQVMA</sequence>
<dbReference type="RefSeq" id="WP_029281657.1">
    <property type="nucleotide sequence ID" value="NZ_CP176757.1"/>
</dbReference>
<reference evidence="2 3" key="1">
    <citation type="journal article" date="2005" name="Int. J. Syst. Evol. Microbiol.">
        <title>Bacillus cibi sp. nov., isolated from jeotgal, a traditional Korean fermented seafood.</title>
        <authorList>
            <person name="Yoon J.H."/>
            <person name="Lee C.H."/>
            <person name="Oh T.K."/>
        </authorList>
    </citation>
    <scope>NUCLEOTIDE SEQUENCE [LARGE SCALE GENOMIC DNA]</scope>
    <source>
        <strain evidence="2 3">DSM 16189</strain>
    </source>
</reference>
<dbReference type="STRING" id="246786.GS18_0203115"/>
<dbReference type="Pfam" id="PF07872">
    <property type="entry name" value="DUF1659"/>
    <property type="match status" value="1"/>
</dbReference>
<dbReference type="OrthoDB" id="48766at2"/>
<dbReference type="Proteomes" id="UP000028549">
    <property type="component" value="Unassembled WGS sequence"/>
</dbReference>
<gene>
    <name evidence="2" type="ORF">GS18_0203115</name>
</gene>
<protein>
    <recommendedName>
        <fullName evidence="1">DUF1659 domain-containing protein</fullName>
    </recommendedName>
</protein>
<name>A0A084H2X8_METID</name>